<feature type="region of interest" description="Disordered" evidence="9">
    <location>
        <begin position="106"/>
        <end position="139"/>
    </location>
</feature>
<evidence type="ECO:0000256" key="3">
    <source>
        <dbReference type="ARBA" id="ARBA00022448"/>
    </source>
</evidence>
<dbReference type="GO" id="GO:0006820">
    <property type="term" value="P:monoatomic anion transport"/>
    <property type="evidence" value="ECO:0007669"/>
    <property type="project" value="TreeGrafter"/>
</dbReference>
<dbReference type="SUPFAM" id="SSF50182">
    <property type="entry name" value="Sm-like ribonucleoproteins"/>
    <property type="match status" value="1"/>
</dbReference>
<evidence type="ECO:0000256" key="9">
    <source>
        <dbReference type="SAM" id="MobiDB-lite"/>
    </source>
</evidence>
<dbReference type="InterPro" id="IPR016688">
    <property type="entry name" value="MscS-like_plants/fungi"/>
</dbReference>
<dbReference type="Pfam" id="PF25886">
    <property type="entry name" value="Msy1"/>
    <property type="match status" value="1"/>
</dbReference>
<protein>
    <submittedName>
        <fullName evidence="14">Mechanosensitive ion channel protein 10-like</fullName>
    </submittedName>
</protein>
<evidence type="ECO:0000256" key="5">
    <source>
        <dbReference type="ARBA" id="ARBA00022989"/>
    </source>
</evidence>
<comment type="similarity">
    <text evidence="2">Belongs to the MscS (TC 1.A.23) family.</text>
</comment>
<dbReference type="InterPro" id="IPR010920">
    <property type="entry name" value="LSM_dom_sf"/>
</dbReference>
<dbReference type="Proteomes" id="UP000321393">
    <property type="component" value="Unassembled WGS sequence"/>
</dbReference>
<feature type="transmembrane region" description="Helical" evidence="10">
    <location>
        <begin position="187"/>
        <end position="210"/>
    </location>
</feature>
<dbReference type="AlphaFoldDB" id="A0A5D3D919"/>
<dbReference type="InterPro" id="IPR023408">
    <property type="entry name" value="MscS_beta-dom_sf"/>
</dbReference>
<feature type="compositionally biased region" description="Polar residues" evidence="9">
    <location>
        <begin position="1"/>
        <end position="10"/>
    </location>
</feature>
<keyword evidence="8" id="KW-0407">Ion channel</keyword>
<dbReference type="InterPro" id="IPR058650">
    <property type="entry name" value="Msy1/2-like"/>
</dbReference>
<feature type="domain" description="Mechanosensitive ion channel MscS" evidence="11">
    <location>
        <begin position="532"/>
        <end position="597"/>
    </location>
</feature>
<sequence>MMDVNISNPSKVVPRSSFPKESEDGGQFVVELSSIENGCSVPEQNLGSQTNEFIDSSISYDNDSQLANKPQNIPSSNGNLTLRRAILSKSKSRFGVQPVYTDSNMCEEENYPSSREQIGETSSRSFTHNTQKATPERKDEKHKKVKVKTVIKWIGVFCIISCLVASLTVDPLKNRFLWGLKVWKWCLLATVILCGLLFTRWVMNVVVFLIEKNFLLKKKVLYFVHGLKKSVQVTLWLTLVFATWESLFDRRNHTVSNSRITSKVLDFVTWTLVSLLIGAFLWLIKTLLLKILASKFHMNRFFDRIQESLFHHHILQMLLMARTQEDESYAEFRCCRFPSESKKSDCQKVIDIEKIHQLKREKVSAWKMKTLVDAVTSSEMSISKALDESYRNAADGEITDEMKVAKQAAKKIFKNVAPGKKFLEEKDLLKFMIDEAEVNLLWPHFEVDKTKKIDMKALTNWVVKVYQGRKTLAHALKDTKTAVKQLDNLVAALIVIVTAVIWLLLMEIATTKVLVFLLTQFAVAAFMFGNTCKNTFEGLIFVFVMHPFDVGDLCVVDGIQLLVEEMNILTTVFLKLNNEKVYYPNSVLATKPITNYYRSPDMGDTIEFSISFTTPLEKIGIMKEKIKRYLEDNPQHWYPNHSVVVKEIENVNKIKIALYTNHTMNFQDWTEKNRRRTELMMELKRIFEELKINYNLLPQTVHLFPTH</sequence>
<evidence type="ECO:0000313" key="15">
    <source>
        <dbReference type="Proteomes" id="UP000321393"/>
    </source>
</evidence>
<evidence type="ECO:0000259" key="12">
    <source>
        <dbReference type="Pfam" id="PF25886"/>
    </source>
</evidence>
<evidence type="ECO:0000313" key="16">
    <source>
        <dbReference type="Proteomes" id="UP000321947"/>
    </source>
</evidence>
<keyword evidence="3" id="KW-0813">Transport</keyword>
<gene>
    <name evidence="14" type="ORF">E5676_scaffold134G001770</name>
    <name evidence="13" type="ORF">E6C27_scaffold255G002530</name>
</gene>
<feature type="transmembrane region" description="Helical" evidence="10">
    <location>
        <begin position="231"/>
        <end position="247"/>
    </location>
</feature>
<organism evidence="14 16">
    <name type="scientific">Cucumis melo var. makuwa</name>
    <name type="common">Oriental melon</name>
    <dbReference type="NCBI Taxonomy" id="1194695"/>
    <lineage>
        <taxon>Eukaryota</taxon>
        <taxon>Viridiplantae</taxon>
        <taxon>Streptophyta</taxon>
        <taxon>Embryophyta</taxon>
        <taxon>Tracheophyta</taxon>
        <taxon>Spermatophyta</taxon>
        <taxon>Magnoliopsida</taxon>
        <taxon>eudicotyledons</taxon>
        <taxon>Gunneridae</taxon>
        <taxon>Pentapetalae</taxon>
        <taxon>rosids</taxon>
        <taxon>fabids</taxon>
        <taxon>Cucurbitales</taxon>
        <taxon>Cucurbitaceae</taxon>
        <taxon>Benincaseae</taxon>
        <taxon>Cucumis</taxon>
    </lineage>
</organism>
<comment type="subcellular location">
    <subcellularLocation>
        <location evidence="1">Endomembrane system</location>
        <topology evidence="1">Multi-pass membrane protein</topology>
    </subcellularLocation>
</comment>
<dbReference type="PANTHER" id="PTHR31618:SF20">
    <property type="entry name" value="MECHANOSENSITIVE ION CHANNEL PROTEIN 10"/>
    <property type="match status" value="1"/>
</dbReference>
<name>A0A5D3D919_CUCMM</name>
<reference evidence="15 16" key="1">
    <citation type="submission" date="2019-08" db="EMBL/GenBank/DDBJ databases">
        <title>Draft genome sequences of two oriental melons (Cucumis melo L. var makuwa).</title>
        <authorList>
            <person name="Kwon S.-Y."/>
        </authorList>
    </citation>
    <scope>NUCLEOTIDE SEQUENCE [LARGE SCALE GENOMIC DNA]</scope>
    <source>
        <strain evidence="16">cv. Chang Bougi</strain>
        <strain evidence="15">cv. SW 3</strain>
        <tissue evidence="14">Leaf</tissue>
    </source>
</reference>
<evidence type="ECO:0000313" key="13">
    <source>
        <dbReference type="EMBL" id="KAA0064533.1"/>
    </source>
</evidence>
<evidence type="ECO:0000256" key="2">
    <source>
        <dbReference type="ARBA" id="ARBA00008017"/>
    </source>
</evidence>
<dbReference type="GO" id="GO:0008381">
    <property type="term" value="F:mechanosensitive monoatomic ion channel activity"/>
    <property type="evidence" value="ECO:0007669"/>
    <property type="project" value="TreeGrafter"/>
</dbReference>
<dbReference type="Gene3D" id="2.30.30.60">
    <property type="match status" value="1"/>
</dbReference>
<dbReference type="Proteomes" id="UP000321947">
    <property type="component" value="Unassembled WGS sequence"/>
</dbReference>
<keyword evidence="7 10" id="KW-0472">Membrane</keyword>
<dbReference type="InterPro" id="IPR006685">
    <property type="entry name" value="MscS_channel_2nd"/>
</dbReference>
<feature type="transmembrane region" description="Helical" evidence="10">
    <location>
        <begin position="267"/>
        <end position="288"/>
    </location>
</feature>
<feature type="domain" description="Mechanosensitive ion channel protein Msy1/2-like transmembrane" evidence="12">
    <location>
        <begin position="150"/>
        <end position="296"/>
    </location>
</feature>
<evidence type="ECO:0000256" key="10">
    <source>
        <dbReference type="SAM" id="Phobius"/>
    </source>
</evidence>
<feature type="transmembrane region" description="Helical" evidence="10">
    <location>
        <begin position="150"/>
        <end position="167"/>
    </location>
</feature>
<feature type="region of interest" description="Disordered" evidence="9">
    <location>
        <begin position="1"/>
        <end position="24"/>
    </location>
</feature>
<comment type="caution">
    <text evidence="14">The sequence shown here is derived from an EMBL/GenBank/DDBJ whole genome shotgun (WGS) entry which is preliminary data.</text>
</comment>
<dbReference type="GO" id="GO:0050982">
    <property type="term" value="P:detection of mechanical stimulus"/>
    <property type="evidence" value="ECO:0007669"/>
    <property type="project" value="TreeGrafter"/>
</dbReference>
<proteinExistence type="inferred from homology"/>
<evidence type="ECO:0000256" key="4">
    <source>
        <dbReference type="ARBA" id="ARBA00022692"/>
    </source>
</evidence>
<dbReference type="GO" id="GO:0005886">
    <property type="term" value="C:plasma membrane"/>
    <property type="evidence" value="ECO:0007669"/>
    <property type="project" value="UniProtKB-ARBA"/>
</dbReference>
<evidence type="ECO:0000256" key="7">
    <source>
        <dbReference type="ARBA" id="ARBA00023136"/>
    </source>
</evidence>
<evidence type="ECO:0000256" key="1">
    <source>
        <dbReference type="ARBA" id="ARBA00004127"/>
    </source>
</evidence>
<dbReference type="EMBL" id="SSTD01006426">
    <property type="protein sequence ID" value="TYK20057.1"/>
    <property type="molecule type" value="Genomic_DNA"/>
</dbReference>
<evidence type="ECO:0000256" key="8">
    <source>
        <dbReference type="ARBA" id="ARBA00023303"/>
    </source>
</evidence>
<dbReference type="STRING" id="1194695.A0A5D3D919"/>
<feature type="compositionally biased region" description="Polar residues" evidence="9">
    <location>
        <begin position="111"/>
        <end position="133"/>
    </location>
</feature>
<dbReference type="PANTHER" id="PTHR31618">
    <property type="entry name" value="MECHANOSENSITIVE ION CHANNEL PROTEIN 5"/>
    <property type="match status" value="1"/>
</dbReference>
<keyword evidence="4 10" id="KW-0812">Transmembrane</keyword>
<dbReference type="EMBL" id="SSTE01001889">
    <property type="protein sequence ID" value="KAA0064533.1"/>
    <property type="molecule type" value="Genomic_DNA"/>
</dbReference>
<evidence type="ECO:0000259" key="11">
    <source>
        <dbReference type="Pfam" id="PF00924"/>
    </source>
</evidence>
<dbReference type="Pfam" id="PF00924">
    <property type="entry name" value="MS_channel_2nd"/>
    <property type="match status" value="1"/>
</dbReference>
<keyword evidence="6" id="KW-0406">Ion transport</keyword>
<accession>A0A5D3D919</accession>
<feature type="transmembrane region" description="Helical" evidence="10">
    <location>
        <begin position="486"/>
        <end position="505"/>
    </location>
</feature>
<dbReference type="OrthoDB" id="544685at2759"/>
<dbReference type="FunFam" id="2.30.30.60:FF:000003">
    <property type="entry name" value="Predicted mechanosensitive ion channel"/>
    <property type="match status" value="1"/>
</dbReference>
<keyword evidence="5 10" id="KW-1133">Transmembrane helix</keyword>
<evidence type="ECO:0000256" key="6">
    <source>
        <dbReference type="ARBA" id="ARBA00023065"/>
    </source>
</evidence>
<evidence type="ECO:0000313" key="14">
    <source>
        <dbReference type="EMBL" id="TYK20057.1"/>
    </source>
</evidence>